<dbReference type="RefSeq" id="WP_283202802.1">
    <property type="nucleotide sequence ID" value="NZ_JASGCB010000003.1"/>
</dbReference>
<dbReference type="Proteomes" id="UP001529245">
    <property type="component" value="Unassembled WGS sequence"/>
</dbReference>
<keyword evidence="7" id="KW-0969">Cilium</keyword>
<keyword evidence="7" id="KW-0966">Cell projection</keyword>
<dbReference type="EMBL" id="JASGCB010000003">
    <property type="protein sequence ID" value="MDI9259076.1"/>
    <property type="molecule type" value="Genomic_DNA"/>
</dbReference>
<reference evidence="7 8" key="1">
    <citation type="submission" date="2023-04" db="EMBL/GenBank/DDBJ databases">
        <title>A. sendaiensis sub sp. chiapanensis a novel subspecie with specific adaptation in bacterial cell wall isolated from an active volcano.</title>
        <authorList>
            <person name="Alvarez Gutierrez P.E."/>
            <person name="Ortiz Cortes L.Y."/>
        </authorList>
    </citation>
    <scope>NUCLEOTIDE SEQUENCE [LARGE SCALE GENOMIC DNA]</scope>
    <source>
        <strain evidence="7 8">PA2</strain>
    </source>
</reference>
<keyword evidence="8" id="KW-1185">Reference proteome</keyword>
<evidence type="ECO:0000256" key="4">
    <source>
        <dbReference type="ARBA" id="ARBA00022989"/>
    </source>
</evidence>
<gene>
    <name evidence="7" type="ORF">QID03_02655</name>
</gene>
<accession>A0ABT6XVG4</accession>
<evidence type="ECO:0000256" key="1">
    <source>
        <dbReference type="ARBA" id="ARBA00004236"/>
    </source>
</evidence>
<dbReference type="InterPro" id="IPR022781">
    <property type="entry name" value="Flagellar_biosynth_FliO"/>
</dbReference>
<dbReference type="Pfam" id="PF04347">
    <property type="entry name" value="FliO"/>
    <property type="match status" value="1"/>
</dbReference>
<comment type="caution">
    <text evidence="7">The sequence shown here is derived from an EMBL/GenBank/DDBJ whole genome shotgun (WGS) entry which is preliminary data.</text>
</comment>
<name>A0ABT6XVG4_ALISE</name>
<keyword evidence="4 6" id="KW-1133">Transmembrane helix</keyword>
<keyword evidence="3 6" id="KW-0812">Transmembrane</keyword>
<proteinExistence type="predicted"/>
<keyword evidence="7" id="KW-0282">Flagellum</keyword>
<keyword evidence="2" id="KW-1003">Cell membrane</keyword>
<evidence type="ECO:0000256" key="3">
    <source>
        <dbReference type="ARBA" id="ARBA00022692"/>
    </source>
</evidence>
<comment type="subcellular location">
    <subcellularLocation>
        <location evidence="1">Cell membrane</location>
    </subcellularLocation>
</comment>
<feature type="transmembrane region" description="Helical" evidence="6">
    <location>
        <begin position="44"/>
        <end position="67"/>
    </location>
</feature>
<evidence type="ECO:0000313" key="8">
    <source>
        <dbReference type="Proteomes" id="UP001529245"/>
    </source>
</evidence>
<evidence type="ECO:0000313" key="7">
    <source>
        <dbReference type="EMBL" id="MDI9259076.1"/>
    </source>
</evidence>
<evidence type="ECO:0000256" key="6">
    <source>
        <dbReference type="SAM" id="Phobius"/>
    </source>
</evidence>
<evidence type="ECO:0000256" key="5">
    <source>
        <dbReference type="ARBA" id="ARBA00023136"/>
    </source>
</evidence>
<keyword evidence="5 6" id="KW-0472">Membrane</keyword>
<organism evidence="7 8">
    <name type="scientific">Alicyclobacillus sendaiensis PA2</name>
    <dbReference type="NCBI Taxonomy" id="3029425"/>
    <lineage>
        <taxon>Bacteria</taxon>
        <taxon>Bacillati</taxon>
        <taxon>Bacillota</taxon>
        <taxon>Bacilli</taxon>
        <taxon>Bacillales</taxon>
        <taxon>Alicyclobacillaceae</taxon>
        <taxon>Alicyclobacillus</taxon>
    </lineage>
</organism>
<sequence length="153" mass="16424">MRSMEGRATATKAGSAAAPALILLTPRTIWAAKAEPLAGSGGAWAYAQLVVALAVILLLIAFLFRVLGKRTGIAARGQIEVVAARQVAPNKSVQVVRVGSRLYLIGVGEDVRLLADVTDEYPRFQEELAEDPEGFGAALREALDRLREGRREE</sequence>
<protein>
    <submittedName>
        <fullName evidence="7">Flagellar biosynthetic protein FliO</fullName>
    </submittedName>
</protein>
<evidence type="ECO:0000256" key="2">
    <source>
        <dbReference type="ARBA" id="ARBA00022475"/>
    </source>
</evidence>